<evidence type="ECO:0000256" key="1">
    <source>
        <dbReference type="SAM" id="SignalP"/>
    </source>
</evidence>
<evidence type="ECO:0000313" key="4">
    <source>
        <dbReference type="Proteomes" id="UP000182725"/>
    </source>
</evidence>
<feature type="domain" description="AMIN-like" evidence="2">
    <location>
        <begin position="49"/>
        <end position="180"/>
    </location>
</feature>
<dbReference type="Pfam" id="PF24837">
    <property type="entry name" value="AMIN-like"/>
    <property type="match status" value="1"/>
</dbReference>
<dbReference type="RefSeq" id="WP_074711231.1">
    <property type="nucleotide sequence ID" value="NZ_FNTV01000001.1"/>
</dbReference>
<feature type="chain" id="PRO_5010360895" description="AMIN-like domain-containing protein" evidence="1">
    <location>
        <begin position="28"/>
        <end position="182"/>
    </location>
</feature>
<dbReference type="InterPro" id="IPR056303">
    <property type="entry name" value="AMIN-like"/>
</dbReference>
<dbReference type="Proteomes" id="UP000182725">
    <property type="component" value="Unassembled WGS sequence"/>
</dbReference>
<evidence type="ECO:0000313" key="3">
    <source>
        <dbReference type="EMBL" id="SEE49822.1"/>
    </source>
</evidence>
<feature type="signal peptide" evidence="1">
    <location>
        <begin position="1"/>
        <end position="27"/>
    </location>
</feature>
<keyword evidence="1" id="KW-0732">Signal</keyword>
<sequence length="182" mass="19081">MKIVKTWLAIVGLLAAFIMVAPAPAQAAPFCGITWGSMAKSAGTGSIAPITNVRAGRHDCFDRMVVDVNGGASGYNVEYVNAVHSPGKGDIVPLRGGAVIVVVVHDPAYNSYTGSSTYNPANRNELVNTAGYATFRQVAMAGSFEGSTTIGLGVRARLPFRVLTLAGPGTTTRFVIDVAHRW</sequence>
<accession>A0A1H5JBF8</accession>
<proteinExistence type="predicted"/>
<evidence type="ECO:0000259" key="2">
    <source>
        <dbReference type="Pfam" id="PF24837"/>
    </source>
</evidence>
<dbReference type="AlphaFoldDB" id="A0A1H5JBF8"/>
<reference evidence="3 4" key="1">
    <citation type="submission" date="2016-10" db="EMBL/GenBank/DDBJ databases">
        <authorList>
            <person name="de Groot N.N."/>
        </authorList>
    </citation>
    <scope>NUCLEOTIDE SEQUENCE [LARGE SCALE GENOMIC DNA]</scope>
    <source>
        <strain evidence="3 4">DSM 22274</strain>
    </source>
</reference>
<gene>
    <name evidence="3" type="ORF">SAMN04489740_1567</name>
</gene>
<name>A0A1H5JBF8_9MICC</name>
<dbReference type="EMBL" id="FNTV01000001">
    <property type="protein sequence ID" value="SEE49822.1"/>
    <property type="molecule type" value="Genomic_DNA"/>
</dbReference>
<organism evidence="3 4">
    <name type="scientific">Arthrobacter alpinus</name>
    <dbReference type="NCBI Taxonomy" id="656366"/>
    <lineage>
        <taxon>Bacteria</taxon>
        <taxon>Bacillati</taxon>
        <taxon>Actinomycetota</taxon>
        <taxon>Actinomycetes</taxon>
        <taxon>Micrococcales</taxon>
        <taxon>Micrococcaceae</taxon>
        <taxon>Arthrobacter</taxon>
    </lineage>
</organism>
<protein>
    <recommendedName>
        <fullName evidence="2">AMIN-like domain-containing protein</fullName>
    </recommendedName>
</protein>